<proteinExistence type="predicted"/>
<accession>A5BZ15</accession>
<feature type="region of interest" description="Disordered" evidence="1">
    <location>
        <begin position="1"/>
        <end position="85"/>
    </location>
</feature>
<protein>
    <submittedName>
        <fullName evidence="2">Uncharacterized protein</fullName>
    </submittedName>
</protein>
<name>A5BZ15_VITVI</name>
<sequence>MGSDFGGERKKSETTAVRGAINGEKVRDVPGEEEKQHPSLGDGGGALSEVAGMARKPKTGKKNGDAGLGEDCRGARRPRRRRTSLERCRKWPEYASRAPTRRRVRCSRRPKIARGRRVAPLLVLVSSQKVEISSRRSFWYGRCRKNRSPESSPESSPENFAGGEWFLATIRLTGKYWEMGKVTGKKHGDRKETRSPEGFPELMTRKNRKELGFLPWL</sequence>
<evidence type="ECO:0000256" key="1">
    <source>
        <dbReference type="SAM" id="MobiDB-lite"/>
    </source>
</evidence>
<feature type="compositionally biased region" description="Basic and acidic residues" evidence="1">
    <location>
        <begin position="1"/>
        <end position="13"/>
    </location>
</feature>
<reference evidence="2" key="1">
    <citation type="journal article" date="2007" name="PLoS ONE">
        <title>The first genome sequence of an elite grapevine cultivar (Pinot noir Vitis vinifera L.): coping with a highly heterozygous genome.</title>
        <authorList>
            <person name="Velasco R."/>
            <person name="Zharkikh A."/>
            <person name="Troggio M."/>
            <person name="Cartwright D.A."/>
            <person name="Cestaro A."/>
            <person name="Pruss D."/>
            <person name="Pindo M."/>
            <person name="FitzGerald L.M."/>
            <person name="Vezzulli S."/>
            <person name="Reid J."/>
            <person name="Malacarne G."/>
            <person name="Iliev D."/>
            <person name="Coppola G."/>
            <person name="Wardell B."/>
            <person name="Micheletti D."/>
            <person name="Macalma T."/>
            <person name="Facci M."/>
            <person name="Mitchell J.T."/>
            <person name="Perazzolli M."/>
            <person name="Eldredge G."/>
            <person name="Gatto P."/>
            <person name="Oyzerski R."/>
            <person name="Moretto M."/>
            <person name="Gutin N."/>
            <person name="Stefanini M."/>
            <person name="Chen Y."/>
            <person name="Segala C."/>
            <person name="Davenport C."/>
            <person name="Dematte L."/>
            <person name="Mraz A."/>
            <person name="Battilana J."/>
            <person name="Stormo K."/>
            <person name="Costa F."/>
            <person name="Tao Q."/>
            <person name="Si-Ammour A."/>
            <person name="Harkins T."/>
            <person name="Lackey A."/>
            <person name="Perbost C."/>
            <person name="Taillon B."/>
            <person name="Stella A."/>
            <person name="Solovyev V."/>
            <person name="Fawcett J.A."/>
            <person name="Sterck L."/>
            <person name="Vandepoele K."/>
            <person name="Grando S.M."/>
            <person name="Toppo S."/>
            <person name="Moser C."/>
            <person name="Lanchbury J."/>
            <person name="Bogden R."/>
            <person name="Skolnick M."/>
            <person name="Sgaramella V."/>
            <person name="Bhatnagar S.K."/>
            <person name="Fontana P."/>
            <person name="Gutin A."/>
            <person name="Van de Peer Y."/>
            <person name="Salamini F."/>
            <person name="Viola R."/>
        </authorList>
    </citation>
    <scope>NUCLEOTIDE SEQUENCE</scope>
</reference>
<dbReference type="AlphaFoldDB" id="A5BZ15"/>
<organism evidence="2">
    <name type="scientific">Vitis vinifera</name>
    <name type="common">Grape</name>
    <dbReference type="NCBI Taxonomy" id="29760"/>
    <lineage>
        <taxon>Eukaryota</taxon>
        <taxon>Viridiplantae</taxon>
        <taxon>Streptophyta</taxon>
        <taxon>Embryophyta</taxon>
        <taxon>Tracheophyta</taxon>
        <taxon>Spermatophyta</taxon>
        <taxon>Magnoliopsida</taxon>
        <taxon>eudicotyledons</taxon>
        <taxon>Gunneridae</taxon>
        <taxon>Pentapetalae</taxon>
        <taxon>rosids</taxon>
        <taxon>Vitales</taxon>
        <taxon>Vitaceae</taxon>
        <taxon>Viteae</taxon>
        <taxon>Vitis</taxon>
    </lineage>
</organism>
<gene>
    <name evidence="2" type="ORF">VITISV_029897</name>
</gene>
<evidence type="ECO:0000313" key="2">
    <source>
        <dbReference type="EMBL" id="CAN68465.1"/>
    </source>
</evidence>
<dbReference type="EMBL" id="AM476390">
    <property type="protein sequence ID" value="CAN68465.1"/>
    <property type="molecule type" value="Genomic_DNA"/>
</dbReference>
<feature type="compositionally biased region" description="Basic and acidic residues" evidence="1">
    <location>
        <begin position="24"/>
        <end position="37"/>
    </location>
</feature>
<feature type="region of interest" description="Disordered" evidence="1">
    <location>
        <begin position="183"/>
        <end position="202"/>
    </location>
</feature>